<evidence type="ECO:0000313" key="1">
    <source>
        <dbReference type="EMBL" id="CAB3406731.1"/>
    </source>
</evidence>
<gene>
    <name evidence="1" type="ORF">CBOVIS_LOCUS8761</name>
</gene>
<dbReference type="InterPro" id="IPR011990">
    <property type="entry name" value="TPR-like_helical_dom_sf"/>
</dbReference>
<dbReference type="EMBL" id="CADEPM010000005">
    <property type="protein sequence ID" value="CAB3406731.1"/>
    <property type="molecule type" value="Genomic_DNA"/>
</dbReference>
<evidence type="ECO:0008006" key="3">
    <source>
        <dbReference type="Google" id="ProtNLM"/>
    </source>
</evidence>
<dbReference type="Gene3D" id="1.25.40.10">
    <property type="entry name" value="Tetratricopeptide repeat domain"/>
    <property type="match status" value="1"/>
</dbReference>
<evidence type="ECO:0000313" key="2">
    <source>
        <dbReference type="Proteomes" id="UP000494206"/>
    </source>
</evidence>
<dbReference type="PANTHER" id="PTHR34311">
    <property type="entry name" value="PROTEIN CBG21698-RELATED"/>
    <property type="match status" value="1"/>
</dbReference>
<keyword evidence="2" id="KW-1185">Reference proteome</keyword>
<sequence>MSENKHATWAKTVEEEDRVEALIKKSGCWDNHISVVDCMGEHNDWRKCQAQLQEFKTCMTKNFGKNKPESNEIEYYRAIANFNVGEYQKCIDSCNKILETSKNNRVHKIMLIDSILQSYLKLPMTSENQKISLEFLTSLESLLIDFGDQLQFLRIKSEILARFSGDPHEFLHAVSLLCSLIDLPEHWLIFLQRIEIFKKSPNMAKLCILSKVLYSYEHQFHQANGFVKSKIKQKIGEIRSQIDKLEFDDETVPPFCTYLWMKKLTVFLSILCVCQASILIDFELPNDVIELMSFREKPSMAAFTPCQDILFNHCQHNFNQFFGMPEDVTWRNGSYIFNTVQKYLEMNVTELIKVCNARTQYYQCLGASYYSCINLFTLGNKPNSDLQQTFDFVRTFRGLEYMCAGGFQEVVYQWGCLGAFPTTQAYQGCIANFNNTVTAKNFCPSVSDTGDCLYNKYVEACGEPGAGYYGCENFRITFDSACRGLRCIVH</sequence>
<comment type="caution">
    <text evidence="1">The sequence shown here is derived from an EMBL/GenBank/DDBJ whole genome shotgun (WGS) entry which is preliminary data.</text>
</comment>
<dbReference type="PANTHER" id="PTHR34311:SF1">
    <property type="entry name" value="NEMATODE SPECIFIC PEPTIDE FAMILY-RELATED"/>
    <property type="match status" value="1"/>
</dbReference>
<dbReference type="AlphaFoldDB" id="A0A8S1F2T7"/>
<organism evidence="1 2">
    <name type="scientific">Caenorhabditis bovis</name>
    <dbReference type="NCBI Taxonomy" id="2654633"/>
    <lineage>
        <taxon>Eukaryota</taxon>
        <taxon>Metazoa</taxon>
        <taxon>Ecdysozoa</taxon>
        <taxon>Nematoda</taxon>
        <taxon>Chromadorea</taxon>
        <taxon>Rhabditida</taxon>
        <taxon>Rhabditina</taxon>
        <taxon>Rhabditomorpha</taxon>
        <taxon>Rhabditoidea</taxon>
        <taxon>Rhabditidae</taxon>
        <taxon>Peloderinae</taxon>
        <taxon>Caenorhabditis</taxon>
    </lineage>
</organism>
<dbReference type="SUPFAM" id="SSF48452">
    <property type="entry name" value="TPR-like"/>
    <property type="match status" value="1"/>
</dbReference>
<name>A0A8S1F2T7_9PELO</name>
<protein>
    <recommendedName>
        <fullName evidence="3">DUF19 domain-containing protein</fullName>
    </recommendedName>
</protein>
<accession>A0A8S1F2T7</accession>
<proteinExistence type="predicted"/>
<reference evidence="1 2" key="1">
    <citation type="submission" date="2020-04" db="EMBL/GenBank/DDBJ databases">
        <authorList>
            <person name="Laetsch R D."/>
            <person name="Stevens L."/>
            <person name="Kumar S."/>
            <person name="Blaxter L. M."/>
        </authorList>
    </citation>
    <scope>NUCLEOTIDE SEQUENCE [LARGE SCALE GENOMIC DNA]</scope>
</reference>
<dbReference type="OrthoDB" id="5804428at2759"/>
<dbReference type="Proteomes" id="UP000494206">
    <property type="component" value="Unassembled WGS sequence"/>
</dbReference>